<dbReference type="GO" id="GO:0004515">
    <property type="term" value="F:nicotinate-nucleotide adenylyltransferase activity"/>
    <property type="evidence" value="ECO:0007669"/>
    <property type="project" value="UniProtKB-EC"/>
</dbReference>
<comment type="function">
    <text evidence="1 10">Catalyzes the reversible adenylation of nicotinate mononucleotide (NaMN) to nicotinic acid adenine dinucleotide (NaAD).</text>
</comment>
<feature type="domain" description="Cytidyltransferase-like" evidence="11">
    <location>
        <begin position="6"/>
        <end position="161"/>
    </location>
</feature>
<evidence type="ECO:0000256" key="8">
    <source>
        <dbReference type="ARBA" id="ARBA00023027"/>
    </source>
</evidence>
<evidence type="ECO:0000256" key="2">
    <source>
        <dbReference type="ARBA" id="ARBA00005019"/>
    </source>
</evidence>
<dbReference type="InterPro" id="IPR005248">
    <property type="entry name" value="NadD/NMNAT"/>
</dbReference>
<comment type="catalytic activity">
    <reaction evidence="9 10">
        <text>nicotinate beta-D-ribonucleotide + ATP + H(+) = deamido-NAD(+) + diphosphate</text>
        <dbReference type="Rhea" id="RHEA:22860"/>
        <dbReference type="ChEBI" id="CHEBI:15378"/>
        <dbReference type="ChEBI" id="CHEBI:30616"/>
        <dbReference type="ChEBI" id="CHEBI:33019"/>
        <dbReference type="ChEBI" id="CHEBI:57502"/>
        <dbReference type="ChEBI" id="CHEBI:58437"/>
        <dbReference type="EC" id="2.7.7.18"/>
    </reaction>
</comment>
<evidence type="ECO:0000313" key="12">
    <source>
        <dbReference type="EMBL" id="MEC5422188.1"/>
    </source>
</evidence>
<dbReference type="NCBIfam" id="NF000840">
    <property type="entry name" value="PRK00071.1-3"/>
    <property type="match status" value="1"/>
</dbReference>
<keyword evidence="5 10" id="KW-0548">Nucleotidyltransferase</keyword>
<dbReference type="InterPro" id="IPR014729">
    <property type="entry name" value="Rossmann-like_a/b/a_fold"/>
</dbReference>
<keyword evidence="6 10" id="KW-0547">Nucleotide-binding</keyword>
<comment type="caution">
    <text evidence="12">The sequence shown here is derived from an EMBL/GenBank/DDBJ whole genome shotgun (WGS) entry which is preliminary data.</text>
</comment>
<name>A0ABU6KA31_9BACI</name>
<evidence type="ECO:0000256" key="5">
    <source>
        <dbReference type="ARBA" id="ARBA00022695"/>
    </source>
</evidence>
<evidence type="ECO:0000259" key="11">
    <source>
        <dbReference type="Pfam" id="PF01467"/>
    </source>
</evidence>
<evidence type="ECO:0000256" key="3">
    <source>
        <dbReference type="ARBA" id="ARBA00022642"/>
    </source>
</evidence>
<dbReference type="EMBL" id="JARZFX010000001">
    <property type="protein sequence ID" value="MEC5422188.1"/>
    <property type="molecule type" value="Genomic_DNA"/>
</dbReference>
<dbReference type="NCBIfam" id="TIGR00125">
    <property type="entry name" value="cyt_tran_rel"/>
    <property type="match status" value="1"/>
</dbReference>
<evidence type="ECO:0000256" key="6">
    <source>
        <dbReference type="ARBA" id="ARBA00022741"/>
    </source>
</evidence>
<evidence type="ECO:0000256" key="10">
    <source>
        <dbReference type="HAMAP-Rule" id="MF_00244"/>
    </source>
</evidence>
<keyword evidence="4 10" id="KW-0808">Transferase</keyword>
<keyword evidence="7 10" id="KW-0067">ATP-binding</keyword>
<keyword evidence="13" id="KW-1185">Reference proteome</keyword>
<dbReference type="CDD" id="cd02165">
    <property type="entry name" value="NMNAT"/>
    <property type="match status" value="1"/>
</dbReference>
<evidence type="ECO:0000256" key="7">
    <source>
        <dbReference type="ARBA" id="ARBA00022840"/>
    </source>
</evidence>
<organism evidence="12 13">
    <name type="scientific">Virgibacillus tibetensis</name>
    <dbReference type="NCBI Taxonomy" id="3042313"/>
    <lineage>
        <taxon>Bacteria</taxon>
        <taxon>Bacillati</taxon>
        <taxon>Bacillota</taxon>
        <taxon>Bacilli</taxon>
        <taxon>Bacillales</taxon>
        <taxon>Bacillaceae</taxon>
        <taxon>Virgibacillus</taxon>
    </lineage>
</organism>
<keyword evidence="3 10" id="KW-0662">Pyridine nucleotide biosynthesis</keyword>
<proteinExistence type="inferred from homology"/>
<evidence type="ECO:0000256" key="4">
    <source>
        <dbReference type="ARBA" id="ARBA00022679"/>
    </source>
</evidence>
<sequence>MKRVGILGGTFDPPHLGHLIIGEEVRLALNLEEIWFVPSHLPPHKESAKTSATDRINMLMKALDGNSFFSINTIETERLGKSYTFDTIKALQKEFPDTEFYFIIGADMVEYLQHWHRIDELINMVSFVGVKRAGYKLHSAYPIIEVDIPAIEISSTLIRDRLSTNETVRYLMPETVYTYIKEKQLYES</sequence>
<dbReference type="NCBIfam" id="NF000841">
    <property type="entry name" value="PRK00071.1-4"/>
    <property type="match status" value="1"/>
</dbReference>
<dbReference type="SUPFAM" id="SSF52374">
    <property type="entry name" value="Nucleotidylyl transferase"/>
    <property type="match status" value="1"/>
</dbReference>
<dbReference type="RefSeq" id="WP_327605759.1">
    <property type="nucleotide sequence ID" value="NZ_JARZFX010000001.1"/>
</dbReference>
<evidence type="ECO:0000256" key="1">
    <source>
        <dbReference type="ARBA" id="ARBA00002324"/>
    </source>
</evidence>
<dbReference type="InterPro" id="IPR004821">
    <property type="entry name" value="Cyt_trans-like"/>
</dbReference>
<dbReference type="NCBIfam" id="TIGR00482">
    <property type="entry name" value="nicotinate (nicotinamide) nucleotide adenylyltransferase"/>
    <property type="match status" value="1"/>
</dbReference>
<dbReference type="PANTHER" id="PTHR39321">
    <property type="entry name" value="NICOTINATE-NUCLEOTIDE ADENYLYLTRANSFERASE-RELATED"/>
    <property type="match status" value="1"/>
</dbReference>
<dbReference type="HAMAP" id="MF_00244">
    <property type="entry name" value="NaMN_adenylyltr"/>
    <property type="match status" value="1"/>
</dbReference>
<comment type="pathway">
    <text evidence="2 10">Cofactor biosynthesis; NAD(+) biosynthesis; deamido-NAD(+) from nicotinate D-ribonucleotide: step 1/1.</text>
</comment>
<dbReference type="Pfam" id="PF01467">
    <property type="entry name" value="CTP_transf_like"/>
    <property type="match status" value="1"/>
</dbReference>
<keyword evidence="8 10" id="KW-0520">NAD</keyword>
<comment type="similarity">
    <text evidence="10">Belongs to the NadD family.</text>
</comment>
<evidence type="ECO:0000256" key="9">
    <source>
        <dbReference type="ARBA" id="ARBA00048721"/>
    </source>
</evidence>
<gene>
    <name evidence="10" type="primary">nadD</name>
    <name evidence="12" type="ORF">QGM71_01605</name>
</gene>
<dbReference type="PANTHER" id="PTHR39321:SF3">
    <property type="entry name" value="PHOSPHOPANTETHEINE ADENYLYLTRANSFERASE"/>
    <property type="match status" value="1"/>
</dbReference>
<dbReference type="Proteomes" id="UP001335737">
    <property type="component" value="Unassembled WGS sequence"/>
</dbReference>
<evidence type="ECO:0000313" key="13">
    <source>
        <dbReference type="Proteomes" id="UP001335737"/>
    </source>
</evidence>
<dbReference type="Gene3D" id="3.40.50.620">
    <property type="entry name" value="HUPs"/>
    <property type="match status" value="1"/>
</dbReference>
<accession>A0ABU6KA31</accession>
<dbReference type="EC" id="2.7.7.18" evidence="10"/>
<protein>
    <recommendedName>
        <fullName evidence="10">Probable nicotinate-nucleotide adenylyltransferase</fullName>
        <ecNumber evidence="10">2.7.7.18</ecNumber>
    </recommendedName>
    <alternativeName>
        <fullName evidence="10">Deamido-NAD(+) diphosphorylase</fullName>
    </alternativeName>
    <alternativeName>
        <fullName evidence="10">Deamido-NAD(+) pyrophosphorylase</fullName>
    </alternativeName>
    <alternativeName>
        <fullName evidence="10">Nicotinate mononucleotide adenylyltransferase</fullName>
        <shortName evidence="10">NaMN adenylyltransferase</shortName>
    </alternativeName>
</protein>
<reference evidence="12 13" key="1">
    <citation type="journal article" date="2024" name="Int. J. Syst. Evol. Microbiol.">
        <title>Virgibacillus tibetensis sp. nov., isolated from salt lake on the Tibetan Plateau of China.</title>
        <authorList>
            <person name="Phurbu D."/>
            <person name="Liu Z.-X."/>
            <person name="Wang R."/>
            <person name="Zheng Y.-Y."/>
            <person name="Liu H.-C."/>
            <person name="Zhou Y.-G."/>
            <person name="Yu Y.-J."/>
            <person name="Li A.-H."/>
        </authorList>
    </citation>
    <scope>NUCLEOTIDE SEQUENCE [LARGE SCALE GENOMIC DNA]</scope>
    <source>
        <strain evidence="12 13">C22-A2</strain>
    </source>
</reference>